<dbReference type="InterPro" id="IPR016181">
    <property type="entry name" value="Acyl_CoA_acyltransferase"/>
</dbReference>
<dbReference type="InterPro" id="IPR000182">
    <property type="entry name" value="GNAT_dom"/>
</dbReference>
<dbReference type="AlphaFoldDB" id="A0A1C3EIH8"/>
<keyword evidence="2" id="KW-0808">Transferase</keyword>
<sequence length="152" mass="17762">MEIYKARLGNNTDFEFLYQVKVAAEYDAINQVFGWDEELQRTIHLDDWEQGKPNIISIDGQKVGSYLLLDKGEYFYFCRFFLLPEFQGRGIGSKILSECLTLAGLKNKPVRLCFLQGNKVERLYRKFGFNVYGEDKQFVYMEWNGQGSHNNS</sequence>
<organism evidence="2 3">
    <name type="scientific">Veronia pacifica</name>
    <dbReference type="NCBI Taxonomy" id="1080227"/>
    <lineage>
        <taxon>Bacteria</taxon>
        <taxon>Pseudomonadati</taxon>
        <taxon>Pseudomonadota</taxon>
        <taxon>Gammaproteobacteria</taxon>
        <taxon>Vibrionales</taxon>
        <taxon>Vibrionaceae</taxon>
        <taxon>Veronia</taxon>
    </lineage>
</organism>
<dbReference type="EMBL" id="LYBM01000020">
    <property type="protein sequence ID" value="ODA33056.1"/>
    <property type="molecule type" value="Genomic_DNA"/>
</dbReference>
<comment type="caution">
    <text evidence="2">The sequence shown here is derived from an EMBL/GenBank/DDBJ whole genome shotgun (WGS) entry which is preliminary data.</text>
</comment>
<evidence type="ECO:0000313" key="3">
    <source>
        <dbReference type="Proteomes" id="UP000094936"/>
    </source>
</evidence>
<evidence type="ECO:0000259" key="1">
    <source>
        <dbReference type="PROSITE" id="PS51186"/>
    </source>
</evidence>
<dbReference type="PROSITE" id="PS51186">
    <property type="entry name" value="GNAT"/>
    <property type="match status" value="1"/>
</dbReference>
<dbReference type="SUPFAM" id="SSF55729">
    <property type="entry name" value="Acyl-CoA N-acyltransferases (Nat)"/>
    <property type="match status" value="1"/>
</dbReference>
<dbReference type="Pfam" id="PF13508">
    <property type="entry name" value="Acetyltransf_7"/>
    <property type="match status" value="1"/>
</dbReference>
<keyword evidence="3" id="KW-1185">Reference proteome</keyword>
<feature type="domain" description="N-acetyltransferase" evidence="1">
    <location>
        <begin position="12"/>
        <end position="146"/>
    </location>
</feature>
<reference evidence="2 3" key="1">
    <citation type="submission" date="2016-05" db="EMBL/GenBank/DDBJ databases">
        <title>Genomic Taxonomy of the Vibrionaceae.</title>
        <authorList>
            <person name="Gomez-Gil B."/>
            <person name="Enciso-Ibarra J."/>
        </authorList>
    </citation>
    <scope>NUCLEOTIDE SEQUENCE [LARGE SCALE GENOMIC DNA]</scope>
    <source>
        <strain evidence="2 3">CAIM 1920</strain>
    </source>
</reference>
<dbReference type="CDD" id="cd04301">
    <property type="entry name" value="NAT_SF"/>
    <property type="match status" value="1"/>
</dbReference>
<gene>
    <name evidence="2" type="ORF">A8L45_12185</name>
</gene>
<dbReference type="STRING" id="1080227.A8L45_12185"/>
<evidence type="ECO:0000313" key="2">
    <source>
        <dbReference type="EMBL" id="ODA33056.1"/>
    </source>
</evidence>
<dbReference type="OrthoDB" id="5522469at2"/>
<name>A0A1C3EIH8_9GAMM</name>
<dbReference type="GO" id="GO:0016747">
    <property type="term" value="F:acyltransferase activity, transferring groups other than amino-acyl groups"/>
    <property type="evidence" value="ECO:0007669"/>
    <property type="project" value="InterPro"/>
</dbReference>
<protein>
    <submittedName>
        <fullName evidence="2">Acetyltransferase</fullName>
    </submittedName>
</protein>
<dbReference type="Proteomes" id="UP000094936">
    <property type="component" value="Unassembled WGS sequence"/>
</dbReference>
<proteinExistence type="predicted"/>
<dbReference type="Gene3D" id="3.40.630.30">
    <property type="match status" value="1"/>
</dbReference>
<accession>A0A1C3EIH8</accession>